<dbReference type="AlphaFoldDB" id="A0A6C0HUP0"/>
<proteinExistence type="predicted"/>
<organism evidence="1">
    <name type="scientific">viral metagenome</name>
    <dbReference type="NCBI Taxonomy" id="1070528"/>
    <lineage>
        <taxon>unclassified sequences</taxon>
        <taxon>metagenomes</taxon>
        <taxon>organismal metagenomes</taxon>
    </lineage>
</organism>
<accession>A0A6C0HUP0</accession>
<dbReference type="EMBL" id="MN740016">
    <property type="protein sequence ID" value="QHT84242.1"/>
    <property type="molecule type" value="Genomic_DNA"/>
</dbReference>
<sequence length="206" mass="23697">MNLICDVNMFQSNSLNFLDTKKNMVIDGVFTKIIYSDATVSLNGLYLHCPLESVSIPNFPISSSNSQHRFAGVSNAQTRNQIVSSYQENGRTIVTKKIPFLFSLTNPNNIHFIKELNRIEHEIIEFYKDFFKINKVNVYSLRNQLKSGNIRVIQRSEYDISHQTSPVNNIQGTLEQKHEMVKSLIIKISGVWENEMNVGVTFKFQM</sequence>
<protein>
    <submittedName>
        <fullName evidence="1">Uncharacterized protein</fullName>
    </submittedName>
</protein>
<name>A0A6C0HUP0_9ZZZZ</name>
<evidence type="ECO:0000313" key="1">
    <source>
        <dbReference type="EMBL" id="QHT84242.1"/>
    </source>
</evidence>
<reference evidence="1" key="1">
    <citation type="journal article" date="2020" name="Nature">
        <title>Giant virus diversity and host interactions through global metagenomics.</title>
        <authorList>
            <person name="Schulz F."/>
            <person name="Roux S."/>
            <person name="Paez-Espino D."/>
            <person name="Jungbluth S."/>
            <person name="Walsh D.A."/>
            <person name="Denef V.J."/>
            <person name="McMahon K.D."/>
            <person name="Konstantinidis K.T."/>
            <person name="Eloe-Fadrosh E.A."/>
            <person name="Kyrpides N.C."/>
            <person name="Woyke T."/>
        </authorList>
    </citation>
    <scope>NUCLEOTIDE SEQUENCE</scope>
    <source>
        <strain evidence="1">GVMAG-M-3300023184-16</strain>
    </source>
</reference>